<feature type="non-terminal residue" evidence="5">
    <location>
        <position position="1"/>
    </location>
</feature>
<organism evidence="5 6">
    <name type="scientific">Silurus asotus</name>
    <name type="common">Amur catfish</name>
    <name type="synonym">Parasilurus asotus</name>
    <dbReference type="NCBI Taxonomy" id="30991"/>
    <lineage>
        <taxon>Eukaryota</taxon>
        <taxon>Metazoa</taxon>
        <taxon>Chordata</taxon>
        <taxon>Craniata</taxon>
        <taxon>Vertebrata</taxon>
        <taxon>Euteleostomi</taxon>
        <taxon>Actinopterygii</taxon>
        <taxon>Neopterygii</taxon>
        <taxon>Teleostei</taxon>
        <taxon>Ostariophysi</taxon>
        <taxon>Siluriformes</taxon>
        <taxon>Siluridae</taxon>
        <taxon>Silurus</taxon>
    </lineage>
</organism>
<dbReference type="EMBL" id="MU551462">
    <property type="protein sequence ID" value="KAI5627263.1"/>
    <property type="molecule type" value="Genomic_DNA"/>
</dbReference>
<dbReference type="GO" id="GO:0002250">
    <property type="term" value="P:adaptive immune response"/>
    <property type="evidence" value="ECO:0007669"/>
    <property type="project" value="UniProtKB-KW"/>
</dbReference>
<keyword evidence="3" id="KW-1280">Immunoglobulin</keyword>
<name>A0AAD5B2J2_SILAS</name>
<dbReference type="AlphaFoldDB" id="A0AAD5B2J2"/>
<evidence type="ECO:0000256" key="1">
    <source>
        <dbReference type="ARBA" id="ARBA00022859"/>
    </source>
</evidence>
<dbReference type="InterPro" id="IPR036179">
    <property type="entry name" value="Ig-like_dom_sf"/>
</dbReference>
<dbReference type="FunFam" id="2.60.40.10:FF:001648">
    <property type="entry name" value="Immunoglobulin heavy variable 4-3"/>
    <property type="match status" value="1"/>
</dbReference>
<protein>
    <recommendedName>
        <fullName evidence="4">Immunoglobulin V-set domain-containing protein</fullName>
    </recommendedName>
</protein>
<evidence type="ECO:0000313" key="5">
    <source>
        <dbReference type="EMBL" id="KAI5627263.1"/>
    </source>
</evidence>
<dbReference type="Pfam" id="PF07686">
    <property type="entry name" value="V-set"/>
    <property type="match status" value="2"/>
</dbReference>
<dbReference type="SMART" id="SM00406">
    <property type="entry name" value="IGv"/>
    <property type="match status" value="2"/>
</dbReference>
<accession>A0AAD5B2J2</accession>
<dbReference type="Gene3D" id="2.60.40.10">
    <property type="entry name" value="Immunoglobulins"/>
    <property type="match status" value="2"/>
</dbReference>
<keyword evidence="6" id="KW-1185">Reference proteome</keyword>
<proteinExistence type="predicted"/>
<sequence length="210" mass="23712">TLIESDSVIIKPDQSHKLICTASGFTFGSSWMAWIRQAPGKGLEFVATLYTTSYIYYSSAVNGRFTISRDNSKMQVYLQMNSVRTKDTEVYCCARDPHVYCVRYHHVFSSTDVHGEELIETASMTVQPSQSLSINCNVSYSVTSYDTAWIRQPAGKTLEWIGLISSGGSLYYRDKLKNKFSISRDTSTNTITIRGQNMQTEDTAVYYCAR</sequence>
<evidence type="ECO:0000256" key="3">
    <source>
        <dbReference type="ARBA" id="ARBA00043265"/>
    </source>
</evidence>
<dbReference type="SUPFAM" id="SSF48726">
    <property type="entry name" value="Immunoglobulin"/>
    <property type="match status" value="2"/>
</dbReference>
<dbReference type="FunFam" id="2.60.40.10:FF:003074">
    <property type="entry name" value="Immunoglobulin heavy variable 11-1"/>
    <property type="match status" value="1"/>
</dbReference>
<dbReference type="InterPro" id="IPR013106">
    <property type="entry name" value="Ig_V-set"/>
</dbReference>
<comment type="caution">
    <text evidence="5">The sequence shown here is derived from an EMBL/GenBank/DDBJ whole genome shotgun (WGS) entry which is preliminary data.</text>
</comment>
<evidence type="ECO:0000259" key="4">
    <source>
        <dbReference type="SMART" id="SM00406"/>
    </source>
</evidence>
<gene>
    <name evidence="5" type="ORF">C0J50_13178</name>
</gene>
<reference evidence="5" key="1">
    <citation type="submission" date="2018-07" db="EMBL/GenBank/DDBJ databases">
        <title>Comparative genomics of catfishes provides insights into carnivory and benthic adaptation.</title>
        <authorList>
            <person name="Zhang Y."/>
            <person name="Wang D."/>
            <person name="Peng Z."/>
            <person name="Zheng S."/>
            <person name="Shao F."/>
            <person name="Tao W."/>
        </authorList>
    </citation>
    <scope>NUCLEOTIDE SEQUENCE</scope>
    <source>
        <strain evidence="5">Chongqing</strain>
    </source>
</reference>
<dbReference type="GO" id="GO:0005576">
    <property type="term" value="C:extracellular region"/>
    <property type="evidence" value="ECO:0007669"/>
    <property type="project" value="UniProtKB-ARBA"/>
</dbReference>
<feature type="domain" description="Immunoglobulin V-set" evidence="4">
    <location>
        <begin position="15"/>
        <end position="95"/>
    </location>
</feature>
<feature type="domain" description="Immunoglobulin V-set" evidence="4">
    <location>
        <begin position="131"/>
        <end position="210"/>
    </location>
</feature>
<dbReference type="InterPro" id="IPR050199">
    <property type="entry name" value="IgHV"/>
</dbReference>
<evidence type="ECO:0000256" key="2">
    <source>
        <dbReference type="ARBA" id="ARBA00023130"/>
    </source>
</evidence>
<dbReference type="GO" id="GO:0019814">
    <property type="term" value="C:immunoglobulin complex"/>
    <property type="evidence" value="ECO:0007669"/>
    <property type="project" value="UniProtKB-KW"/>
</dbReference>
<evidence type="ECO:0000313" key="6">
    <source>
        <dbReference type="Proteomes" id="UP001205998"/>
    </source>
</evidence>
<keyword evidence="1" id="KW-0391">Immunity</keyword>
<keyword evidence="2" id="KW-1064">Adaptive immunity</keyword>
<dbReference type="InterPro" id="IPR013783">
    <property type="entry name" value="Ig-like_fold"/>
</dbReference>
<dbReference type="Proteomes" id="UP001205998">
    <property type="component" value="Unassembled WGS sequence"/>
</dbReference>
<dbReference type="PANTHER" id="PTHR23266">
    <property type="entry name" value="IMMUNOGLOBULIN HEAVY CHAIN"/>
    <property type="match status" value="1"/>
</dbReference>
<feature type="non-terminal residue" evidence="5">
    <location>
        <position position="210"/>
    </location>
</feature>